<name>A0AAN4R4Y5_9PROT</name>
<sequence>MHHIALALEQSGHPRYPMSRPEGVRAPELQKPVSWHWHGTLTNAAAAIAADIGWRYVASTPPNCDPVITIDLDNVTTGDLLDEIDAAGRVFAHVQADLQTHTIRIAWYG</sequence>
<protein>
    <submittedName>
        <fullName evidence="1">Uncharacterized protein</fullName>
    </submittedName>
</protein>
<proteinExistence type="predicted"/>
<dbReference type="EMBL" id="BJVS01000010">
    <property type="protein sequence ID" value="GEL54840.1"/>
    <property type="molecule type" value="Genomic_DNA"/>
</dbReference>
<accession>A0AAN4R4Y5</accession>
<reference evidence="1 2" key="1">
    <citation type="submission" date="2019-07" db="EMBL/GenBank/DDBJ databases">
        <title>Whole genome shotgun sequence of Asaia bogorensis NBRC 16594.</title>
        <authorList>
            <person name="Hosoyama A."/>
            <person name="Uohara A."/>
            <person name="Ohji S."/>
            <person name="Ichikawa N."/>
        </authorList>
    </citation>
    <scope>NUCLEOTIDE SEQUENCE [LARGE SCALE GENOMIC DNA]</scope>
    <source>
        <strain evidence="1 2">NBRC 16594</strain>
    </source>
</reference>
<dbReference type="AlphaFoldDB" id="A0AAN4R4Y5"/>
<dbReference type="InterPro" id="IPR038140">
    <property type="entry name" value="DotD_sf"/>
</dbReference>
<dbReference type="Gene3D" id="3.55.50.60">
    <property type="entry name" value="DotD protein"/>
    <property type="match status" value="1"/>
</dbReference>
<comment type="caution">
    <text evidence="1">The sequence shown here is derived from an EMBL/GenBank/DDBJ whole genome shotgun (WGS) entry which is preliminary data.</text>
</comment>
<dbReference type="Pfam" id="PF16816">
    <property type="entry name" value="DotD"/>
    <property type="match status" value="1"/>
</dbReference>
<organism evidence="1 2">
    <name type="scientific">Asaia bogorensis NBRC 16594</name>
    <dbReference type="NCBI Taxonomy" id="1231624"/>
    <lineage>
        <taxon>Bacteria</taxon>
        <taxon>Pseudomonadati</taxon>
        <taxon>Pseudomonadota</taxon>
        <taxon>Alphaproteobacteria</taxon>
        <taxon>Acetobacterales</taxon>
        <taxon>Acetobacteraceae</taxon>
        <taxon>Asaia</taxon>
    </lineage>
</organism>
<evidence type="ECO:0000313" key="2">
    <source>
        <dbReference type="Proteomes" id="UP000321287"/>
    </source>
</evidence>
<keyword evidence="2" id="KW-1185">Reference proteome</keyword>
<dbReference type="Proteomes" id="UP000321287">
    <property type="component" value="Unassembled WGS sequence"/>
</dbReference>
<gene>
    <name evidence="1" type="ORF">ABO01nite_28470</name>
</gene>
<evidence type="ECO:0000313" key="1">
    <source>
        <dbReference type="EMBL" id="GEL54840.1"/>
    </source>
</evidence>
<dbReference type="InterPro" id="IPR031817">
    <property type="entry name" value="DotD"/>
</dbReference>